<comment type="catalytic activity">
    <reaction evidence="7 9 12">
        <text>orotidine 5'-phosphate + H(+) = UMP + CO2</text>
        <dbReference type="Rhea" id="RHEA:11596"/>
        <dbReference type="ChEBI" id="CHEBI:15378"/>
        <dbReference type="ChEBI" id="CHEBI:16526"/>
        <dbReference type="ChEBI" id="CHEBI:57538"/>
        <dbReference type="ChEBI" id="CHEBI:57865"/>
        <dbReference type="EC" id="4.1.1.23"/>
    </reaction>
</comment>
<comment type="function">
    <text evidence="1 9">Catalyzes the decarboxylation of orotidine 5'-monophosphate (OMP) to uridine 5'-monophosphate (UMP).</text>
</comment>
<evidence type="ECO:0000259" key="14">
    <source>
        <dbReference type="SMART" id="SM00934"/>
    </source>
</evidence>
<dbReference type="SMART" id="SM00934">
    <property type="entry name" value="OMPdecase"/>
    <property type="match status" value="1"/>
</dbReference>
<dbReference type="NCBIfam" id="TIGR01740">
    <property type="entry name" value="pyrF"/>
    <property type="match status" value="1"/>
</dbReference>
<dbReference type="Pfam" id="PF00215">
    <property type="entry name" value="OMPdecase"/>
    <property type="match status" value="1"/>
</dbReference>
<dbReference type="InterPro" id="IPR018089">
    <property type="entry name" value="OMPdecase_AS"/>
</dbReference>
<dbReference type="UniPathway" id="UPA00070">
    <property type="reaction ID" value="UER00120"/>
</dbReference>
<feature type="binding site" evidence="9 11">
    <location>
        <position position="12"/>
    </location>
    <ligand>
        <name>substrate</name>
    </ligand>
</feature>
<dbReference type="AlphaFoldDB" id="A0A1H4H785"/>
<comment type="subunit">
    <text evidence="3 9">Homodimer.</text>
</comment>
<dbReference type="Gene3D" id="3.20.20.70">
    <property type="entry name" value="Aldolase class I"/>
    <property type="match status" value="1"/>
</dbReference>
<keyword evidence="5 9" id="KW-0665">Pyrimidine biosynthesis</keyword>
<dbReference type="InterPro" id="IPR014732">
    <property type="entry name" value="OMPdecase"/>
</dbReference>
<feature type="binding site" evidence="9 11">
    <location>
        <position position="123"/>
    </location>
    <ligand>
        <name>substrate</name>
    </ligand>
</feature>
<feature type="active site" description="For OMPdecase activity" evidence="10">
    <location>
        <position position="66"/>
    </location>
</feature>
<dbReference type="FunFam" id="3.20.20.70:FF:000015">
    <property type="entry name" value="Orotidine 5'-phosphate decarboxylase"/>
    <property type="match status" value="1"/>
</dbReference>
<dbReference type="GO" id="GO:0004590">
    <property type="term" value="F:orotidine-5'-phosphate decarboxylase activity"/>
    <property type="evidence" value="ECO:0007669"/>
    <property type="project" value="UniProtKB-UniRule"/>
</dbReference>
<evidence type="ECO:0000256" key="13">
    <source>
        <dbReference type="SAM" id="MobiDB-lite"/>
    </source>
</evidence>
<evidence type="ECO:0000256" key="8">
    <source>
        <dbReference type="ARBA" id="ARBA00061012"/>
    </source>
</evidence>
<dbReference type="InterPro" id="IPR013785">
    <property type="entry name" value="Aldolase_TIM"/>
</dbReference>
<dbReference type="EMBL" id="FNQR01000023">
    <property type="protein sequence ID" value="SEB17576.1"/>
    <property type="molecule type" value="Genomic_DNA"/>
</dbReference>
<reference evidence="16" key="1">
    <citation type="submission" date="2016-10" db="EMBL/GenBank/DDBJ databases">
        <authorList>
            <person name="Varghese N."/>
            <person name="Submissions S."/>
        </authorList>
    </citation>
    <scope>NUCLEOTIDE SEQUENCE [LARGE SCALE GENOMIC DNA]</scope>
    <source>
        <strain evidence="16">CCM7597</strain>
    </source>
</reference>
<dbReference type="HAMAP" id="MF_01200_B">
    <property type="entry name" value="OMPdecase_type1_B"/>
    <property type="match status" value="1"/>
</dbReference>
<dbReference type="NCBIfam" id="NF001273">
    <property type="entry name" value="PRK00230.1"/>
    <property type="match status" value="1"/>
</dbReference>
<evidence type="ECO:0000256" key="3">
    <source>
        <dbReference type="ARBA" id="ARBA00011738"/>
    </source>
</evidence>
<dbReference type="EC" id="4.1.1.23" evidence="9"/>
<dbReference type="PANTHER" id="PTHR32119">
    <property type="entry name" value="OROTIDINE 5'-PHOSPHATE DECARBOXYLASE"/>
    <property type="match status" value="1"/>
</dbReference>
<dbReference type="GO" id="GO:0006207">
    <property type="term" value="P:'de novo' pyrimidine nucleobase biosynthetic process"/>
    <property type="evidence" value="ECO:0007669"/>
    <property type="project" value="InterPro"/>
</dbReference>
<dbReference type="InterPro" id="IPR047596">
    <property type="entry name" value="OMPdecase_bac"/>
</dbReference>
<dbReference type="GO" id="GO:0044205">
    <property type="term" value="P:'de novo' UMP biosynthetic process"/>
    <property type="evidence" value="ECO:0007669"/>
    <property type="project" value="UniProtKB-UniRule"/>
</dbReference>
<evidence type="ECO:0000256" key="6">
    <source>
        <dbReference type="ARBA" id="ARBA00023239"/>
    </source>
</evidence>
<feature type="active site" description="Proton donor" evidence="9">
    <location>
        <position position="63"/>
    </location>
</feature>
<name>A0A1H4H785_9BACI</name>
<evidence type="ECO:0000256" key="4">
    <source>
        <dbReference type="ARBA" id="ARBA00022793"/>
    </source>
</evidence>
<gene>
    <name evidence="9" type="primary">pyrF</name>
    <name evidence="15" type="ORF">SAMN05421743_12368</name>
</gene>
<keyword evidence="6 9" id="KW-0456">Lyase</keyword>
<organism evidence="15 16">
    <name type="scientific">Thalassobacillus cyri</name>
    <dbReference type="NCBI Taxonomy" id="571932"/>
    <lineage>
        <taxon>Bacteria</taxon>
        <taxon>Bacillati</taxon>
        <taxon>Bacillota</taxon>
        <taxon>Bacilli</taxon>
        <taxon>Bacillales</taxon>
        <taxon>Bacillaceae</taxon>
        <taxon>Thalassobacillus</taxon>
    </lineage>
</organism>
<feature type="domain" description="Orotidine 5'-phosphate decarboxylase" evidence="14">
    <location>
        <begin position="6"/>
        <end position="230"/>
    </location>
</feature>
<evidence type="ECO:0000256" key="7">
    <source>
        <dbReference type="ARBA" id="ARBA00049157"/>
    </source>
</evidence>
<evidence type="ECO:0000256" key="10">
    <source>
        <dbReference type="PIRSR" id="PIRSR614732-1"/>
    </source>
</evidence>
<proteinExistence type="inferred from homology"/>
<evidence type="ECO:0000256" key="9">
    <source>
        <dbReference type="HAMAP-Rule" id="MF_01200"/>
    </source>
</evidence>
<dbReference type="InterPro" id="IPR001754">
    <property type="entry name" value="OMPdeCOase_dom"/>
</dbReference>
<feature type="binding site" evidence="9 11">
    <location>
        <position position="185"/>
    </location>
    <ligand>
        <name>substrate</name>
    </ligand>
</feature>
<dbReference type="STRING" id="571932.SAMN05421743_12368"/>
<evidence type="ECO:0000256" key="12">
    <source>
        <dbReference type="RuleBase" id="RU000512"/>
    </source>
</evidence>
<protein>
    <recommendedName>
        <fullName evidence="9">Orotidine 5'-phosphate decarboxylase</fullName>
        <ecNumber evidence="9">4.1.1.23</ecNumber>
    </recommendedName>
    <alternativeName>
        <fullName evidence="9">OMP decarboxylase</fullName>
        <shortName evidence="9">OMPDCase</shortName>
        <shortName evidence="9">OMPdecase</shortName>
    </alternativeName>
</protein>
<evidence type="ECO:0000256" key="2">
    <source>
        <dbReference type="ARBA" id="ARBA00004861"/>
    </source>
</evidence>
<accession>A0A1H4H785</accession>
<keyword evidence="4 9" id="KW-0210">Decarboxylase</keyword>
<dbReference type="CDD" id="cd04725">
    <property type="entry name" value="OMP_decarboxylase_like"/>
    <property type="match status" value="1"/>
</dbReference>
<feature type="active site" description="For OMPdecase activity" evidence="10">
    <location>
        <position position="61"/>
    </location>
</feature>
<dbReference type="InterPro" id="IPR011060">
    <property type="entry name" value="RibuloseP-bd_barrel"/>
</dbReference>
<keyword evidence="16" id="KW-1185">Reference proteome</keyword>
<dbReference type="PANTHER" id="PTHR32119:SF2">
    <property type="entry name" value="OROTIDINE 5'-PHOSPHATE DECARBOXYLASE"/>
    <property type="match status" value="1"/>
</dbReference>
<comment type="similarity">
    <text evidence="8 9">Belongs to the OMP decarboxylase family. Type 1 subfamily.</text>
</comment>
<dbReference type="SUPFAM" id="SSF51366">
    <property type="entry name" value="Ribulose-phoshate binding barrel"/>
    <property type="match status" value="1"/>
</dbReference>
<dbReference type="Proteomes" id="UP000198584">
    <property type="component" value="Unassembled WGS sequence"/>
</dbReference>
<feature type="region of interest" description="Disordered" evidence="13">
    <location>
        <begin position="184"/>
        <end position="204"/>
    </location>
</feature>
<feature type="binding site" evidence="9 11">
    <location>
        <position position="215"/>
    </location>
    <ligand>
        <name>substrate</name>
    </ligand>
</feature>
<evidence type="ECO:0000256" key="1">
    <source>
        <dbReference type="ARBA" id="ARBA00002356"/>
    </source>
</evidence>
<feature type="active site" description="For OMPdecase activity" evidence="10">
    <location>
        <position position="63"/>
    </location>
</feature>
<evidence type="ECO:0000256" key="5">
    <source>
        <dbReference type="ARBA" id="ARBA00022975"/>
    </source>
</evidence>
<evidence type="ECO:0000313" key="16">
    <source>
        <dbReference type="Proteomes" id="UP000198584"/>
    </source>
</evidence>
<sequence length="237" mass="25747">MKNISSLYVALDIENKEKALQFLKQQQLEGAAVKVGMELFYHAGPSIITSLKERNHDIFLDLKLHDIPTTVKNAMRNLARLDVDMVNVHAQGGREMITAAKQGLEEGCQGKERPVLLAVTQLTSTDQTMMAEELRQPGTVEESVIHLAKLAKSGGADGVVCSVQEVKAIKAACGSSFLTVTPGIRPKGAQQNDQKRSATPLEAKQQGTDAIVVGRAITAASDPYISYQQIIEEWNHG</sequence>
<feature type="binding site" evidence="9">
    <location>
        <begin position="61"/>
        <end position="70"/>
    </location>
    <ligand>
        <name>substrate</name>
    </ligand>
</feature>
<evidence type="ECO:0000256" key="11">
    <source>
        <dbReference type="PIRSR" id="PIRSR614732-2"/>
    </source>
</evidence>
<comment type="pathway">
    <text evidence="2 9 12">Pyrimidine metabolism; UMP biosynthesis via de novo pathway; UMP from orotate: step 2/2.</text>
</comment>
<evidence type="ECO:0000313" key="15">
    <source>
        <dbReference type="EMBL" id="SEB17576.1"/>
    </source>
</evidence>
<feature type="binding site" evidence="9 11">
    <location>
        <position position="214"/>
    </location>
    <ligand>
        <name>substrate</name>
    </ligand>
</feature>
<dbReference type="GO" id="GO:0005829">
    <property type="term" value="C:cytosol"/>
    <property type="evidence" value="ECO:0007669"/>
    <property type="project" value="TreeGrafter"/>
</dbReference>
<dbReference type="PROSITE" id="PS00156">
    <property type="entry name" value="OMPDECASE"/>
    <property type="match status" value="1"/>
</dbReference>
<feature type="binding site" evidence="9 11">
    <location>
        <position position="194"/>
    </location>
    <ligand>
        <name>substrate</name>
    </ligand>
</feature>
<feature type="binding site" evidence="9 11">
    <location>
        <position position="34"/>
    </location>
    <ligand>
        <name>substrate</name>
    </ligand>
</feature>